<keyword evidence="2" id="KW-1185">Reference proteome</keyword>
<dbReference type="Pfam" id="PF05635">
    <property type="entry name" value="23S_rRNA_IVP"/>
    <property type="match status" value="1"/>
</dbReference>
<dbReference type="RefSeq" id="WP_301191298.1">
    <property type="nucleotide sequence ID" value="NZ_JAPDPJ010000035.1"/>
</dbReference>
<protein>
    <submittedName>
        <fullName evidence="1">Four helix bundle protein</fullName>
    </submittedName>
</protein>
<gene>
    <name evidence="1" type="ORF">OM075_14755</name>
</gene>
<dbReference type="NCBIfam" id="TIGR02436">
    <property type="entry name" value="four helix bundle protein"/>
    <property type="match status" value="1"/>
</dbReference>
<accession>A0AAE3M6K6</accession>
<name>A0AAE3M6K6_9BACT</name>
<dbReference type="PANTHER" id="PTHR38471:SF2">
    <property type="entry name" value="FOUR HELIX BUNDLE PROTEIN"/>
    <property type="match status" value="1"/>
</dbReference>
<dbReference type="EMBL" id="JAPDPJ010000035">
    <property type="protein sequence ID" value="MCW3787734.1"/>
    <property type="molecule type" value="Genomic_DNA"/>
</dbReference>
<dbReference type="InterPro" id="IPR036583">
    <property type="entry name" value="23S_rRNA_IVS_sf"/>
</dbReference>
<sequence>MGFRDLLAYKKAFVLAIKIYELSKQFPLEEKYSLTDQIRRSSRSVCANIGEAYRKRRYPKHFISKLSDSDSENTETQVWLDFALNFNYITRVKYEELIIESEEVGRLLYFMMKEPDRFK</sequence>
<dbReference type="AlphaFoldDB" id="A0AAE3M6K6"/>
<dbReference type="CDD" id="cd16377">
    <property type="entry name" value="23S_rRNA_IVP_like"/>
    <property type="match status" value="1"/>
</dbReference>
<dbReference type="PANTHER" id="PTHR38471">
    <property type="entry name" value="FOUR HELIX BUNDLE PROTEIN"/>
    <property type="match status" value="1"/>
</dbReference>
<reference evidence="1" key="1">
    <citation type="submission" date="2022-10" db="EMBL/GenBank/DDBJ databases">
        <authorList>
            <person name="Yu W.X."/>
        </authorList>
    </citation>
    <scope>NUCLEOTIDE SEQUENCE</scope>
    <source>
        <strain evidence="1">AAT</strain>
    </source>
</reference>
<evidence type="ECO:0000313" key="1">
    <source>
        <dbReference type="EMBL" id="MCW3787734.1"/>
    </source>
</evidence>
<comment type="caution">
    <text evidence="1">The sequence shown here is derived from an EMBL/GenBank/DDBJ whole genome shotgun (WGS) entry which is preliminary data.</text>
</comment>
<dbReference type="SUPFAM" id="SSF158446">
    <property type="entry name" value="IVS-encoded protein-like"/>
    <property type="match status" value="1"/>
</dbReference>
<evidence type="ECO:0000313" key="2">
    <source>
        <dbReference type="Proteomes" id="UP001209229"/>
    </source>
</evidence>
<dbReference type="InterPro" id="IPR012657">
    <property type="entry name" value="23S_rRNA-intervening_sequence"/>
</dbReference>
<organism evidence="1 2">
    <name type="scientific">Plebeiibacterium sediminum</name>
    <dbReference type="NCBI Taxonomy" id="2992112"/>
    <lineage>
        <taxon>Bacteria</taxon>
        <taxon>Pseudomonadati</taxon>
        <taxon>Bacteroidota</taxon>
        <taxon>Bacteroidia</taxon>
        <taxon>Marinilabiliales</taxon>
        <taxon>Marinilabiliaceae</taxon>
        <taxon>Plebeiibacterium</taxon>
    </lineage>
</organism>
<dbReference type="Gene3D" id="1.20.1440.60">
    <property type="entry name" value="23S rRNA-intervening sequence"/>
    <property type="match status" value="1"/>
</dbReference>
<dbReference type="Proteomes" id="UP001209229">
    <property type="component" value="Unassembled WGS sequence"/>
</dbReference>
<proteinExistence type="predicted"/>